<name>A0A1F7IQ88_9BACT</name>
<evidence type="ECO:0000313" key="3">
    <source>
        <dbReference type="Proteomes" id="UP000178040"/>
    </source>
</evidence>
<organism evidence="2 3">
    <name type="scientific">Candidatus Roizmanbacteria bacterium RIFCSPLOWO2_01_FULL_37_16</name>
    <dbReference type="NCBI Taxonomy" id="1802058"/>
    <lineage>
        <taxon>Bacteria</taxon>
        <taxon>Candidatus Roizmaniibacteriota</taxon>
    </lineage>
</organism>
<dbReference type="PANTHER" id="PTHR43630">
    <property type="entry name" value="POLY-BETA-1,6-N-ACETYL-D-GLUCOSAMINE SYNTHASE"/>
    <property type="match status" value="1"/>
</dbReference>
<dbReference type="CDD" id="cd02511">
    <property type="entry name" value="Beta4Glucosyltransferase"/>
    <property type="match status" value="1"/>
</dbReference>
<accession>A0A1F7IQ88</accession>
<reference evidence="2 3" key="1">
    <citation type="journal article" date="2016" name="Nat. Commun.">
        <title>Thousands of microbial genomes shed light on interconnected biogeochemical processes in an aquifer system.</title>
        <authorList>
            <person name="Anantharaman K."/>
            <person name="Brown C.T."/>
            <person name="Hug L.A."/>
            <person name="Sharon I."/>
            <person name="Castelle C.J."/>
            <person name="Probst A.J."/>
            <person name="Thomas B.C."/>
            <person name="Singh A."/>
            <person name="Wilkins M.J."/>
            <person name="Karaoz U."/>
            <person name="Brodie E.L."/>
            <person name="Williams K.H."/>
            <person name="Hubbard S.S."/>
            <person name="Banfield J.F."/>
        </authorList>
    </citation>
    <scope>NUCLEOTIDE SEQUENCE [LARGE SCALE GENOMIC DNA]</scope>
</reference>
<sequence>MNKQKLTVIIYTHNEEKNIQACIESLKSLTSEIVLVDMKSTDQTVSLAKKMGVIVYSFTFTRYVEPTREFGIRKAETEWVLILDADERVTPELSQEIRYSILDNSQKKSNIQYPVSNITAFKIPRKNIFGKIKWLKYGGWWPDYQIRLINKNCFKSWPKEIHSTPLFTGKTGYLKNPLIHYFHGDLESMVKKTIIFEDIESDLLLKFHKNVSTMTFFRKFLGELNRRLIKNLGFIDGELGIIESIYQAFSKTITYIYLYEKSRSIRPLS</sequence>
<proteinExistence type="predicted"/>
<protein>
    <recommendedName>
        <fullName evidence="1">Glycosyltransferase 2-like domain-containing protein</fullName>
    </recommendedName>
</protein>
<dbReference type="Proteomes" id="UP000178040">
    <property type="component" value="Unassembled WGS sequence"/>
</dbReference>
<dbReference type="EMBL" id="MGAI01000006">
    <property type="protein sequence ID" value="OGK45529.1"/>
    <property type="molecule type" value="Genomic_DNA"/>
</dbReference>
<dbReference type="SUPFAM" id="SSF53448">
    <property type="entry name" value="Nucleotide-diphospho-sugar transferases"/>
    <property type="match status" value="1"/>
</dbReference>
<feature type="domain" description="Glycosyltransferase 2-like" evidence="1">
    <location>
        <begin position="7"/>
        <end position="97"/>
    </location>
</feature>
<dbReference type="PANTHER" id="PTHR43630:SF2">
    <property type="entry name" value="GLYCOSYLTRANSFERASE"/>
    <property type="match status" value="1"/>
</dbReference>
<dbReference type="AlphaFoldDB" id="A0A1F7IQ88"/>
<dbReference type="Pfam" id="PF00535">
    <property type="entry name" value="Glycos_transf_2"/>
    <property type="match status" value="1"/>
</dbReference>
<dbReference type="InterPro" id="IPR001173">
    <property type="entry name" value="Glyco_trans_2-like"/>
</dbReference>
<comment type="caution">
    <text evidence="2">The sequence shown here is derived from an EMBL/GenBank/DDBJ whole genome shotgun (WGS) entry which is preliminary data.</text>
</comment>
<evidence type="ECO:0000259" key="1">
    <source>
        <dbReference type="Pfam" id="PF00535"/>
    </source>
</evidence>
<evidence type="ECO:0000313" key="2">
    <source>
        <dbReference type="EMBL" id="OGK45529.1"/>
    </source>
</evidence>
<gene>
    <name evidence="2" type="ORF">A3B40_00745</name>
</gene>
<dbReference type="InterPro" id="IPR029044">
    <property type="entry name" value="Nucleotide-diphossugar_trans"/>
</dbReference>
<dbReference type="Gene3D" id="3.90.550.10">
    <property type="entry name" value="Spore Coat Polysaccharide Biosynthesis Protein SpsA, Chain A"/>
    <property type="match status" value="1"/>
</dbReference>